<dbReference type="EMBL" id="CP111013">
    <property type="protein sequence ID" value="WAQ96083.1"/>
    <property type="molecule type" value="Genomic_DNA"/>
</dbReference>
<protein>
    <submittedName>
        <fullName evidence="2">Uncharacterized protein</fullName>
    </submittedName>
</protein>
<feature type="region of interest" description="Disordered" evidence="1">
    <location>
        <begin position="41"/>
        <end position="76"/>
    </location>
</feature>
<name>A0ABY7DGL9_MYAAR</name>
<keyword evidence="3" id="KW-1185">Reference proteome</keyword>
<organism evidence="2 3">
    <name type="scientific">Mya arenaria</name>
    <name type="common">Soft-shell clam</name>
    <dbReference type="NCBI Taxonomy" id="6604"/>
    <lineage>
        <taxon>Eukaryota</taxon>
        <taxon>Metazoa</taxon>
        <taxon>Spiralia</taxon>
        <taxon>Lophotrochozoa</taxon>
        <taxon>Mollusca</taxon>
        <taxon>Bivalvia</taxon>
        <taxon>Autobranchia</taxon>
        <taxon>Heteroconchia</taxon>
        <taxon>Euheterodonta</taxon>
        <taxon>Imparidentia</taxon>
        <taxon>Neoheterodontei</taxon>
        <taxon>Myida</taxon>
        <taxon>Myoidea</taxon>
        <taxon>Myidae</taxon>
        <taxon>Mya</taxon>
    </lineage>
</organism>
<proteinExistence type="predicted"/>
<evidence type="ECO:0000256" key="1">
    <source>
        <dbReference type="SAM" id="MobiDB-lite"/>
    </source>
</evidence>
<evidence type="ECO:0000313" key="2">
    <source>
        <dbReference type="EMBL" id="WAQ96083.1"/>
    </source>
</evidence>
<dbReference type="Proteomes" id="UP001164746">
    <property type="component" value="Chromosome 2"/>
</dbReference>
<reference evidence="2" key="1">
    <citation type="submission" date="2022-11" db="EMBL/GenBank/DDBJ databases">
        <title>Centuries of genome instability and evolution in soft-shell clam transmissible cancer (bioRxiv).</title>
        <authorList>
            <person name="Hart S.F.M."/>
            <person name="Yonemitsu M.A."/>
            <person name="Giersch R.M."/>
            <person name="Beal B.F."/>
            <person name="Arriagada G."/>
            <person name="Davis B.W."/>
            <person name="Ostrander E.A."/>
            <person name="Goff S.P."/>
            <person name="Metzger M.J."/>
        </authorList>
    </citation>
    <scope>NUCLEOTIDE SEQUENCE</scope>
    <source>
        <strain evidence="2">MELC-2E11</strain>
        <tissue evidence="2">Siphon/mantle</tissue>
    </source>
</reference>
<gene>
    <name evidence="2" type="ORF">MAR_028773</name>
</gene>
<feature type="region of interest" description="Disordered" evidence="1">
    <location>
        <begin position="1"/>
        <end position="29"/>
    </location>
</feature>
<accession>A0ABY7DGL9</accession>
<sequence length="76" mass="8369">MEPAVNDKSQLNGLKHMQKQSKNGSESNLVYADIDIEHLETASKPSARQKPPSPTKFAGVDFIRTERGSNSDNIIT</sequence>
<evidence type="ECO:0000313" key="3">
    <source>
        <dbReference type="Proteomes" id="UP001164746"/>
    </source>
</evidence>